<dbReference type="AlphaFoldDB" id="A0A9W8MER9"/>
<dbReference type="Pfam" id="PF10391">
    <property type="entry name" value="DNA_pol_lambd_f"/>
    <property type="match status" value="1"/>
</dbReference>
<dbReference type="InterPro" id="IPR027421">
    <property type="entry name" value="DNA_pol_lamdba_lyase_dom_sf"/>
</dbReference>
<dbReference type="InterPro" id="IPR007123">
    <property type="entry name" value="Gelsolin-like_dom"/>
</dbReference>
<dbReference type="EMBL" id="JANBPK010000951">
    <property type="protein sequence ID" value="KAJ2927921.1"/>
    <property type="molecule type" value="Genomic_DNA"/>
</dbReference>
<dbReference type="Gene3D" id="3.30.210.10">
    <property type="entry name" value="DNA polymerase, thumb domain"/>
    <property type="match status" value="1"/>
</dbReference>
<name>A0A9W8MER9_9AGAR</name>
<evidence type="ECO:0000256" key="2">
    <source>
        <dbReference type="ARBA" id="ARBA00022679"/>
    </source>
</evidence>
<dbReference type="InterPro" id="IPR013902">
    <property type="entry name" value="Mug135-like_C"/>
</dbReference>
<dbReference type="GO" id="GO:0003677">
    <property type="term" value="F:DNA binding"/>
    <property type="evidence" value="ECO:0007669"/>
    <property type="project" value="InterPro"/>
</dbReference>
<sequence length="851" mass="94242">MLRSERDAEANQSQSNPFKVTAFSNAIEAISQIRETIKSGDDLVLERKGIGLGIKNRINHYFVQQDLALARNYDQQQDALRRRAVIDLQKVPGIGRVKAQALVDAGCWNIASLIRSDQYHSVLTAQQKICLKYIDHLDKTTSPEQAESVLQTVESSISAQYRAVLAGEYRRGLSDISTIVIMLIHSSYVHVPMPTELPPIFEDRATLAKRKNIIKKRERSSTLTKAARKTSLLHTEVLPSLKSKEIAFDTISETLSASEESSAASVASALQIPPGEYRRLVIHFMPQKSRATALLALTGDDDLNRYMRKRAERMGMLLNEYGLWKWNFSEPPKEAEADSLSSDSSEPPAGVSSGGVVGTAAIGNVDDSSLLATGGYWASRSWNENGLITLLSQQHPTIRVGIMAHLTKPTTYNIEDSNIALLGSDLEKRVRENAGDHEPAWDNAGEEEGLKIWRVEQFHIVAWPEQSYGSFYDGDSYIVLYTYKSSPEAKSLSYNLHFWLGQNTSVDEAGTAAYKTVELDDHLHGKPVQFREVQGFETPQFLSYFPKFTSLKGGVSTGFHHVVDPPPLDILRLYRVTLSRLPSATTPGRYTNTLVVREVEPVAASLIAGDAYVLDKGAEVWQLNTKESVGQEKFKAAEFVQSLVDGRKGCDVTVFDEGTSGVHKFLGEFGPDAALLPHRASQEAREVKLFKLSDASGRVSFEQLPKVSQNLLSSEDAFLLDDSKDPVRPAVSEMLLAMAIAQHETVILQEMKGIEDALDQLDILSAQLASRTRNIGRQLHNGSMPPLEVVVFDDGTHPVNDHNLPPLLTAQQVSALKGENLRMYATGYGIPLNLHEDEHRILLQEVLGARY</sequence>
<keyword evidence="2" id="KW-0808">Transferase</keyword>
<dbReference type="GO" id="GO:0051015">
    <property type="term" value="F:actin filament binding"/>
    <property type="evidence" value="ECO:0007669"/>
    <property type="project" value="InterPro"/>
</dbReference>
<comment type="caution">
    <text evidence="6">The sequence shown here is derived from an EMBL/GenBank/DDBJ whole genome shotgun (WGS) entry which is preliminary data.</text>
</comment>
<dbReference type="PRINTS" id="PR00597">
    <property type="entry name" value="GELSOLIN"/>
</dbReference>
<feature type="region of interest" description="Disordered" evidence="4">
    <location>
        <begin position="334"/>
        <end position="355"/>
    </location>
</feature>
<organism evidence="6 7">
    <name type="scientific">Candolleomyces eurysporus</name>
    <dbReference type="NCBI Taxonomy" id="2828524"/>
    <lineage>
        <taxon>Eukaryota</taxon>
        <taxon>Fungi</taxon>
        <taxon>Dikarya</taxon>
        <taxon>Basidiomycota</taxon>
        <taxon>Agaricomycotina</taxon>
        <taxon>Agaricomycetes</taxon>
        <taxon>Agaricomycetidae</taxon>
        <taxon>Agaricales</taxon>
        <taxon>Agaricineae</taxon>
        <taxon>Psathyrellaceae</taxon>
        <taxon>Candolleomyces</taxon>
    </lineage>
</organism>
<keyword evidence="3" id="KW-0548">Nucleotidyltransferase</keyword>
<dbReference type="SUPFAM" id="SSF81585">
    <property type="entry name" value="PsbU/PolX domain-like"/>
    <property type="match status" value="1"/>
</dbReference>
<dbReference type="InterPro" id="IPR037160">
    <property type="entry name" value="DNA_Pol_thumb_sf"/>
</dbReference>
<dbReference type="PANTHER" id="PTHR11977">
    <property type="entry name" value="VILLIN"/>
    <property type="match status" value="1"/>
</dbReference>
<dbReference type="OrthoDB" id="6375767at2759"/>
<dbReference type="GO" id="GO:0003887">
    <property type="term" value="F:DNA-directed DNA polymerase activity"/>
    <property type="evidence" value="ECO:0007669"/>
    <property type="project" value="InterPro"/>
</dbReference>
<dbReference type="InterPro" id="IPR007122">
    <property type="entry name" value="Villin/Gelsolin"/>
</dbReference>
<dbReference type="SMART" id="SM00262">
    <property type="entry name" value="GEL"/>
    <property type="match status" value="2"/>
</dbReference>
<dbReference type="InterPro" id="IPR018944">
    <property type="entry name" value="DNA_pol_lambd_fingers_domain"/>
</dbReference>
<evidence type="ECO:0000313" key="6">
    <source>
        <dbReference type="EMBL" id="KAJ2927921.1"/>
    </source>
</evidence>
<dbReference type="Pfam" id="PF00626">
    <property type="entry name" value="Gelsolin"/>
    <property type="match status" value="1"/>
</dbReference>
<protein>
    <recommendedName>
        <fullName evidence="5">DNA-directed DNA polymerase X domain-containing protein</fullName>
    </recommendedName>
</protein>
<dbReference type="GO" id="GO:0015629">
    <property type="term" value="C:actin cytoskeleton"/>
    <property type="evidence" value="ECO:0007669"/>
    <property type="project" value="TreeGrafter"/>
</dbReference>
<evidence type="ECO:0000256" key="4">
    <source>
        <dbReference type="SAM" id="MobiDB-lite"/>
    </source>
</evidence>
<dbReference type="InterPro" id="IPR002054">
    <property type="entry name" value="DNA-dir_DNA_pol_X"/>
</dbReference>
<dbReference type="PANTHER" id="PTHR11977:SF130">
    <property type="entry name" value="SEVERIN"/>
    <property type="match status" value="1"/>
</dbReference>
<dbReference type="Proteomes" id="UP001140091">
    <property type="component" value="Unassembled WGS sequence"/>
</dbReference>
<dbReference type="SMART" id="SM00483">
    <property type="entry name" value="POLXc"/>
    <property type="match status" value="1"/>
</dbReference>
<proteinExistence type="inferred from homology"/>
<evidence type="ECO:0000256" key="1">
    <source>
        <dbReference type="ARBA" id="ARBA00005788"/>
    </source>
</evidence>
<dbReference type="CDD" id="cd11290">
    <property type="entry name" value="gelsolin_S1_like"/>
    <property type="match status" value="1"/>
</dbReference>
<evidence type="ECO:0000256" key="3">
    <source>
        <dbReference type="ARBA" id="ARBA00022695"/>
    </source>
</evidence>
<dbReference type="InterPro" id="IPR029398">
    <property type="entry name" value="PolB_thumb"/>
</dbReference>
<dbReference type="GO" id="GO:0005737">
    <property type="term" value="C:cytoplasm"/>
    <property type="evidence" value="ECO:0007669"/>
    <property type="project" value="TreeGrafter"/>
</dbReference>
<comment type="similarity">
    <text evidence="1">Belongs to the UPF0612 family.</text>
</comment>
<keyword evidence="7" id="KW-1185">Reference proteome</keyword>
<dbReference type="Pfam" id="PF14791">
    <property type="entry name" value="DNA_pol_B_thumb"/>
    <property type="match status" value="1"/>
</dbReference>
<dbReference type="GO" id="GO:0008154">
    <property type="term" value="P:actin polymerization or depolymerization"/>
    <property type="evidence" value="ECO:0007669"/>
    <property type="project" value="TreeGrafter"/>
</dbReference>
<feature type="compositionally biased region" description="Low complexity" evidence="4">
    <location>
        <begin position="338"/>
        <end position="351"/>
    </location>
</feature>
<dbReference type="InterPro" id="IPR029006">
    <property type="entry name" value="ADF-H/Gelsolin-like_dom_sf"/>
</dbReference>
<dbReference type="Gene3D" id="1.10.150.110">
    <property type="entry name" value="DNA polymerase beta, N-terminal domain-like"/>
    <property type="match status" value="1"/>
</dbReference>
<feature type="non-terminal residue" evidence="6">
    <location>
        <position position="1"/>
    </location>
</feature>
<feature type="domain" description="DNA-directed DNA polymerase X" evidence="5">
    <location>
        <begin position="1"/>
        <end position="336"/>
    </location>
</feature>
<dbReference type="SUPFAM" id="SSF81301">
    <property type="entry name" value="Nucleotidyltransferase"/>
    <property type="match status" value="1"/>
</dbReference>
<gene>
    <name evidence="6" type="ORF">H1R20_g9185</name>
</gene>
<dbReference type="SUPFAM" id="SSF55753">
    <property type="entry name" value="Actin depolymerizing proteins"/>
    <property type="match status" value="2"/>
</dbReference>
<dbReference type="Gene3D" id="3.30.460.10">
    <property type="entry name" value="Beta Polymerase, domain 2"/>
    <property type="match status" value="1"/>
</dbReference>
<evidence type="ECO:0000313" key="7">
    <source>
        <dbReference type="Proteomes" id="UP001140091"/>
    </source>
</evidence>
<dbReference type="InterPro" id="IPR043519">
    <property type="entry name" value="NT_sf"/>
</dbReference>
<dbReference type="Gene3D" id="1.10.150.20">
    <property type="entry name" value="5' to 3' exonuclease, C-terminal subdomain"/>
    <property type="match status" value="1"/>
</dbReference>
<reference evidence="6" key="1">
    <citation type="submission" date="2022-06" db="EMBL/GenBank/DDBJ databases">
        <title>Genome Sequence of Candolleomyces eurysporus.</title>
        <authorList>
            <person name="Buettner E."/>
        </authorList>
    </citation>
    <scope>NUCLEOTIDE SEQUENCE</scope>
    <source>
        <strain evidence="6">VTCC 930004</strain>
    </source>
</reference>
<evidence type="ECO:0000259" key="5">
    <source>
        <dbReference type="SMART" id="SM00483"/>
    </source>
</evidence>
<dbReference type="Gene3D" id="3.40.20.10">
    <property type="entry name" value="Severin"/>
    <property type="match status" value="2"/>
</dbReference>
<accession>A0A9W8MER9</accession>
<dbReference type="Pfam" id="PF08593">
    <property type="entry name" value="Mug135_C"/>
    <property type="match status" value="1"/>
</dbReference>